<evidence type="ECO:0000313" key="1">
    <source>
        <dbReference type="EMBL" id="CBH17528.1"/>
    </source>
</evidence>
<dbReference type="GeneID" id="23867659"/>
<organism evidence="1 2">
    <name type="scientific">Trypanosoma brucei gambiense (strain MHOM/CI/86/DAL972)</name>
    <dbReference type="NCBI Taxonomy" id="679716"/>
    <lineage>
        <taxon>Eukaryota</taxon>
        <taxon>Discoba</taxon>
        <taxon>Euglenozoa</taxon>
        <taxon>Kinetoplastea</taxon>
        <taxon>Metakinetoplastina</taxon>
        <taxon>Trypanosomatida</taxon>
        <taxon>Trypanosomatidae</taxon>
        <taxon>Trypanosoma</taxon>
    </lineage>
</organism>
<dbReference type="EMBL" id="FN554974">
    <property type="protein sequence ID" value="CBH17528.1"/>
    <property type="molecule type" value="Genomic_DNA"/>
</dbReference>
<reference evidence="2" key="1">
    <citation type="journal article" date="2010" name="PLoS Negl. Trop. Dis.">
        <title>The genome sequence of Trypanosoma brucei gambiense, causative agent of chronic human african trypanosomiasis.</title>
        <authorList>
            <person name="Jackson A.P."/>
            <person name="Sanders M."/>
            <person name="Berry A."/>
            <person name="McQuillan J."/>
            <person name="Aslett M.A."/>
            <person name="Quail M.A."/>
            <person name="Chukualim B."/>
            <person name="Capewell P."/>
            <person name="MacLeod A."/>
            <person name="Melville S.E."/>
            <person name="Gibson W."/>
            <person name="Barry J.D."/>
            <person name="Berriman M."/>
            <person name="Hertz-Fowler C."/>
        </authorList>
    </citation>
    <scope>NUCLEOTIDE SEQUENCE [LARGE SCALE GENOMIC DNA]</scope>
    <source>
        <strain evidence="2">MHOM/CI/86/DAL972</strain>
    </source>
</reference>
<accession>D0A777</accession>
<dbReference type="KEGG" id="tbg:TbgDal_XI6460"/>
<gene>
    <name evidence="1" type="ORF">TbgDal_XI6460</name>
</gene>
<dbReference type="Proteomes" id="UP000002316">
    <property type="component" value="Chromosome 11"/>
</dbReference>
<dbReference type="AlphaFoldDB" id="D0A777"/>
<sequence>MTGSRTSREVNHLRDNETVYLPLDGCFSFCSHEQQLLYLHTEIKSGSGDQRQAERGHYSERKVASFPSCEHVFKKIKHISMSCAASTYNESSESLSYSPSHRVA</sequence>
<name>D0A777_TRYB9</name>
<protein>
    <submittedName>
        <fullName evidence="1">Uncharacterized protein</fullName>
    </submittedName>
</protein>
<dbReference type="RefSeq" id="XP_011779792.1">
    <property type="nucleotide sequence ID" value="XM_011781490.1"/>
</dbReference>
<proteinExistence type="predicted"/>
<evidence type="ECO:0000313" key="2">
    <source>
        <dbReference type="Proteomes" id="UP000002316"/>
    </source>
</evidence>